<dbReference type="EMBL" id="QAOH01000004">
    <property type="protein sequence ID" value="PTQ74637.1"/>
    <property type="molecule type" value="Genomic_DNA"/>
</dbReference>
<dbReference type="PANTHER" id="PTHR37292:SF2">
    <property type="entry name" value="DUF262 DOMAIN-CONTAINING PROTEIN"/>
    <property type="match status" value="1"/>
</dbReference>
<gene>
    <name evidence="2" type="ORF">C8N42_104282</name>
</gene>
<evidence type="ECO:0000259" key="1">
    <source>
        <dbReference type="Pfam" id="PF03235"/>
    </source>
</evidence>
<comment type="caution">
    <text evidence="2">The sequence shown here is derived from an EMBL/GenBank/DDBJ whole genome shotgun (WGS) entry which is preliminary data.</text>
</comment>
<dbReference type="AlphaFoldDB" id="A0A2T5HSR3"/>
<dbReference type="Pfam" id="PF03235">
    <property type="entry name" value="GmrSD_N"/>
    <property type="match status" value="1"/>
</dbReference>
<sequence>MKISTILDHIDSGHMALPEFQRGYVWNRDQVRGLFDSLYRRHPVGGLLVWATESKTAAHRGDGTLAAGIVKLLLDGQQRMTTLYGVVRGKPPKFFDGNAQAFTGLRFHLGTETFAFYQPVKMQDDPLWIDVTSLMQAGTAGLGAFVSELSAVPEHAANVGAYVGRLSALLGITDIDLHVEEVTGADKTLDIVVDIFNRVNSGGTKLSKGDLALAKICAEWPDARDSMKAKLKDWADAGYNFNLDWLLRSVNTVLTGEAKFSYLHDKGALDIQDGLKRASKHIDTSLNLIAGRLGLDHDQVFFGRFGVPVMVRLMDQKQGTLDAVERDKLLFWFAQAGMWGRFSGSTETIIDQDLGALEGPTGGLDALLERLRLWHGGLRVEPGHFTGWSLGARFYPVLYMLTRMGEARDWGTGLALKANLLGKMSRLEVHHIFPKAQLYKRNHSRPEVNALANFCFLTKDTNLSISDRLPEIYFAEVETKHPGALASQWIPTDPALWKIERYRDFLEARKELLAAEANKRFEELLHGDSKWLGAPMSPVVSAEPPFVGGVTSEAEELELEAINDWVEGEGLPRGQVSYDYADPDTGDQKAVFDLAWPDGLQPGLTGPVAVLLNEPMDVLSLASAAGFRCFTSAAEFRSYVANEILKLEAA</sequence>
<dbReference type="PANTHER" id="PTHR37292">
    <property type="entry name" value="VNG6097C"/>
    <property type="match status" value="1"/>
</dbReference>
<dbReference type="RefSeq" id="WP_107816020.1">
    <property type="nucleotide sequence ID" value="NZ_QAOH01000004.1"/>
</dbReference>
<dbReference type="Proteomes" id="UP000244077">
    <property type="component" value="Unassembled WGS sequence"/>
</dbReference>
<name>A0A2T5HSR3_9RHOB</name>
<proteinExistence type="predicted"/>
<dbReference type="InterPro" id="IPR004919">
    <property type="entry name" value="GmrSD_N"/>
</dbReference>
<keyword evidence="3" id="KW-1185">Reference proteome</keyword>
<evidence type="ECO:0000313" key="3">
    <source>
        <dbReference type="Proteomes" id="UP000244077"/>
    </source>
</evidence>
<organism evidence="2 3">
    <name type="scientific">Celeribacter persicus</name>
    <dbReference type="NCBI Taxonomy" id="1651082"/>
    <lineage>
        <taxon>Bacteria</taxon>
        <taxon>Pseudomonadati</taxon>
        <taxon>Pseudomonadota</taxon>
        <taxon>Alphaproteobacteria</taxon>
        <taxon>Rhodobacterales</taxon>
        <taxon>Roseobacteraceae</taxon>
        <taxon>Celeribacter</taxon>
    </lineage>
</organism>
<accession>A0A2T5HSR3</accession>
<evidence type="ECO:0000313" key="2">
    <source>
        <dbReference type="EMBL" id="PTQ74637.1"/>
    </source>
</evidence>
<dbReference type="OrthoDB" id="9798761at2"/>
<protein>
    <recommendedName>
        <fullName evidence="1">GmrSD restriction endonucleases N-terminal domain-containing protein</fullName>
    </recommendedName>
</protein>
<feature type="domain" description="GmrSD restriction endonucleases N-terminal" evidence="1">
    <location>
        <begin position="3"/>
        <end position="216"/>
    </location>
</feature>
<reference evidence="2 3" key="1">
    <citation type="submission" date="2018-04" db="EMBL/GenBank/DDBJ databases">
        <title>Genomic Encyclopedia of Archaeal and Bacterial Type Strains, Phase II (KMG-II): from individual species to whole genera.</title>
        <authorList>
            <person name="Goeker M."/>
        </authorList>
    </citation>
    <scope>NUCLEOTIDE SEQUENCE [LARGE SCALE GENOMIC DNA]</scope>
    <source>
        <strain evidence="2 3">DSM 100434</strain>
    </source>
</reference>